<sequence length="83" mass="8959">MLSYGTAAGTRRVELTLPLTGRHALAAYRRSQRLRNRSGHCSPGENISNRVSIRRSPLVPFSADLGFGLVRSKPPCAAAVAKL</sequence>
<evidence type="ECO:0000313" key="1">
    <source>
        <dbReference type="EMBL" id="GBP29981.1"/>
    </source>
</evidence>
<dbReference type="EMBL" id="BGZK01000227">
    <property type="protein sequence ID" value="GBP29981.1"/>
    <property type="molecule type" value="Genomic_DNA"/>
</dbReference>
<dbReference type="AlphaFoldDB" id="A0A4C1UU36"/>
<comment type="caution">
    <text evidence="1">The sequence shown here is derived from an EMBL/GenBank/DDBJ whole genome shotgun (WGS) entry which is preliminary data.</text>
</comment>
<keyword evidence="2" id="KW-1185">Reference proteome</keyword>
<proteinExistence type="predicted"/>
<accession>A0A4C1UU36</accession>
<reference evidence="1 2" key="1">
    <citation type="journal article" date="2019" name="Commun. Biol.">
        <title>The bagworm genome reveals a unique fibroin gene that provides high tensile strength.</title>
        <authorList>
            <person name="Kono N."/>
            <person name="Nakamura H."/>
            <person name="Ohtoshi R."/>
            <person name="Tomita M."/>
            <person name="Numata K."/>
            <person name="Arakawa K."/>
        </authorList>
    </citation>
    <scope>NUCLEOTIDE SEQUENCE [LARGE SCALE GENOMIC DNA]</scope>
</reference>
<protein>
    <submittedName>
        <fullName evidence="1">Uncharacterized protein</fullName>
    </submittedName>
</protein>
<gene>
    <name evidence="1" type="ORF">EVAR_22881_1</name>
</gene>
<dbReference type="Proteomes" id="UP000299102">
    <property type="component" value="Unassembled WGS sequence"/>
</dbReference>
<name>A0A4C1UU36_EUMVA</name>
<evidence type="ECO:0000313" key="2">
    <source>
        <dbReference type="Proteomes" id="UP000299102"/>
    </source>
</evidence>
<organism evidence="1 2">
    <name type="scientific">Eumeta variegata</name>
    <name type="common">Bagworm moth</name>
    <name type="synonym">Eumeta japonica</name>
    <dbReference type="NCBI Taxonomy" id="151549"/>
    <lineage>
        <taxon>Eukaryota</taxon>
        <taxon>Metazoa</taxon>
        <taxon>Ecdysozoa</taxon>
        <taxon>Arthropoda</taxon>
        <taxon>Hexapoda</taxon>
        <taxon>Insecta</taxon>
        <taxon>Pterygota</taxon>
        <taxon>Neoptera</taxon>
        <taxon>Endopterygota</taxon>
        <taxon>Lepidoptera</taxon>
        <taxon>Glossata</taxon>
        <taxon>Ditrysia</taxon>
        <taxon>Tineoidea</taxon>
        <taxon>Psychidae</taxon>
        <taxon>Oiketicinae</taxon>
        <taxon>Eumeta</taxon>
    </lineage>
</organism>